<protein>
    <submittedName>
        <fullName evidence="8">Chromate ion family chromate transporter</fullName>
    </submittedName>
</protein>
<reference evidence="8 9" key="1">
    <citation type="submission" date="2018-03" db="EMBL/GenBank/DDBJ databases">
        <title>Whole genome analyses suggest that Burkholderia sensu lato contains two further novel genera in the rhizoxinica-symbiotica group Mycetohabitans gen. nov., and Trinickia gen. nov.: implications for the evolution of diazotrophy and nodulation in the Burkholderiaceae.</title>
        <authorList>
            <person name="Estrada De Los Santos P."/>
            <person name="Palmer M."/>
            <person name="Chavez-Ramirez B."/>
            <person name="Steenkamp E.T."/>
            <person name="Hirsch A.M."/>
            <person name="Manyaka P."/>
            <person name="Maluk M."/>
            <person name="Lafos M."/>
            <person name="Crook M."/>
            <person name="Gross E."/>
            <person name="Simon M.F."/>
            <person name="Bueno Dos Reis Junior F."/>
            <person name="Poole P.S."/>
            <person name="Venter S.N."/>
            <person name="James E.K."/>
        </authorList>
    </citation>
    <scope>NUCLEOTIDE SEQUENCE [LARGE SCALE GENOMIC DNA]</scope>
    <source>
        <strain evidence="8 9">JPY-366</strain>
    </source>
</reference>
<dbReference type="PANTHER" id="PTHR33567">
    <property type="entry name" value="CHROMATE ION TRANSPORTER (EUROFUNG)"/>
    <property type="match status" value="1"/>
</dbReference>
<keyword evidence="4 7" id="KW-0812">Transmembrane</keyword>
<feature type="transmembrane region" description="Helical" evidence="7">
    <location>
        <begin position="86"/>
        <end position="110"/>
    </location>
</feature>
<dbReference type="InterPro" id="IPR003370">
    <property type="entry name" value="Chromate_transpt"/>
</dbReference>
<keyword evidence="6 7" id="KW-0472">Membrane</keyword>
<name>A0A2T3XYU9_9BURK</name>
<proteinExistence type="inferred from homology"/>
<dbReference type="EMBL" id="PYUC01000003">
    <property type="protein sequence ID" value="PTB21684.1"/>
    <property type="molecule type" value="Genomic_DNA"/>
</dbReference>
<feature type="transmembrane region" description="Helical" evidence="7">
    <location>
        <begin position="368"/>
        <end position="387"/>
    </location>
</feature>
<dbReference type="PANTHER" id="PTHR33567:SF3">
    <property type="entry name" value="CHROMATE ION TRANSPORTER (EUROFUNG)"/>
    <property type="match status" value="1"/>
</dbReference>
<gene>
    <name evidence="8" type="ORF">C9I57_07285</name>
</gene>
<dbReference type="Pfam" id="PF02417">
    <property type="entry name" value="Chromate_transp"/>
    <property type="match status" value="2"/>
</dbReference>
<feature type="transmembrane region" description="Helical" evidence="7">
    <location>
        <begin position="151"/>
        <end position="169"/>
    </location>
</feature>
<evidence type="ECO:0000256" key="5">
    <source>
        <dbReference type="ARBA" id="ARBA00022989"/>
    </source>
</evidence>
<feature type="transmembrane region" description="Helical" evidence="7">
    <location>
        <begin position="282"/>
        <end position="302"/>
    </location>
</feature>
<feature type="transmembrane region" description="Helical" evidence="7">
    <location>
        <begin position="243"/>
        <end position="261"/>
    </location>
</feature>
<dbReference type="PIRSF" id="PIRSF004810">
    <property type="entry name" value="ChrA"/>
    <property type="match status" value="1"/>
</dbReference>
<sequence>METPTTSPHATRVAAAPEVLRVFLKLGLTSFGGPIAHIGYFRREFVERRRWLDDETFTDLVGLCQFLPGPASSQVGFSIGLLRAGWLGGLAAWCGFTLPSVILLLAFAAIAPSLGGPLGTGLIHGLKIVAVAVVAQAVWDMARRLCPDHRRAAIALIAMVLLSVMTTVYSQLVVIVIGAALGVALCRTTGSAMAVTPPQHAFEFRVSRTAGAVALMLFCVLLAGLPALATLDASHAIKVFDAFYRSGALVFGGGHVVLPLLQQQTVATGWVTPNVFLAGYGAAQAVPGPLFTFAAFLGWMLAGTPSHALGAVIATVGIFLPGLLLVIAALPYWQALRSRPSMAAMLAGINAAVVGLLATALYTPVWTSAILTEADFAIAVIGFFLLARWKVPPLVVVVFCALAAIGEAVLH</sequence>
<dbReference type="AlphaFoldDB" id="A0A2T3XYU9"/>
<feature type="transmembrane region" description="Helical" evidence="7">
    <location>
        <begin position="342"/>
        <end position="362"/>
    </location>
</feature>
<dbReference type="Proteomes" id="UP000240638">
    <property type="component" value="Unassembled WGS sequence"/>
</dbReference>
<dbReference type="GO" id="GO:0015109">
    <property type="term" value="F:chromate transmembrane transporter activity"/>
    <property type="evidence" value="ECO:0007669"/>
    <property type="project" value="InterPro"/>
</dbReference>
<dbReference type="GO" id="GO:0005886">
    <property type="term" value="C:plasma membrane"/>
    <property type="evidence" value="ECO:0007669"/>
    <property type="project" value="UniProtKB-SubCell"/>
</dbReference>
<evidence type="ECO:0000256" key="1">
    <source>
        <dbReference type="ARBA" id="ARBA00004651"/>
    </source>
</evidence>
<feature type="transmembrane region" description="Helical" evidence="7">
    <location>
        <begin position="209"/>
        <end position="231"/>
    </location>
</feature>
<evidence type="ECO:0000256" key="4">
    <source>
        <dbReference type="ARBA" id="ARBA00022692"/>
    </source>
</evidence>
<keyword evidence="3" id="KW-1003">Cell membrane</keyword>
<feature type="transmembrane region" description="Helical" evidence="7">
    <location>
        <begin position="394"/>
        <end position="410"/>
    </location>
</feature>
<evidence type="ECO:0000313" key="9">
    <source>
        <dbReference type="Proteomes" id="UP000240638"/>
    </source>
</evidence>
<organism evidence="8 9">
    <name type="scientific">Trinickia symbiotica</name>
    <dbReference type="NCBI Taxonomy" id="863227"/>
    <lineage>
        <taxon>Bacteria</taxon>
        <taxon>Pseudomonadati</taxon>
        <taxon>Pseudomonadota</taxon>
        <taxon>Betaproteobacteria</taxon>
        <taxon>Burkholderiales</taxon>
        <taxon>Burkholderiaceae</taxon>
        <taxon>Trinickia</taxon>
    </lineage>
</organism>
<comment type="subcellular location">
    <subcellularLocation>
        <location evidence="1">Cell membrane</location>
        <topology evidence="1">Multi-pass membrane protein</topology>
    </subcellularLocation>
</comment>
<evidence type="ECO:0000313" key="8">
    <source>
        <dbReference type="EMBL" id="PTB21684.1"/>
    </source>
</evidence>
<feature type="transmembrane region" description="Helical" evidence="7">
    <location>
        <begin position="122"/>
        <end position="139"/>
    </location>
</feature>
<evidence type="ECO:0000256" key="6">
    <source>
        <dbReference type="ARBA" id="ARBA00023136"/>
    </source>
</evidence>
<accession>A0A2T3XYU9</accession>
<evidence type="ECO:0000256" key="3">
    <source>
        <dbReference type="ARBA" id="ARBA00022475"/>
    </source>
</evidence>
<feature type="transmembrane region" description="Helical" evidence="7">
    <location>
        <begin position="175"/>
        <end position="197"/>
    </location>
</feature>
<comment type="similarity">
    <text evidence="2">Belongs to the chromate ion transporter (CHR) (TC 2.A.51) family.</text>
</comment>
<dbReference type="NCBIfam" id="TIGR00937">
    <property type="entry name" value="2A51"/>
    <property type="match status" value="1"/>
</dbReference>
<feature type="transmembrane region" description="Helical" evidence="7">
    <location>
        <begin position="22"/>
        <end position="41"/>
    </location>
</feature>
<evidence type="ECO:0000256" key="7">
    <source>
        <dbReference type="SAM" id="Phobius"/>
    </source>
</evidence>
<feature type="transmembrane region" description="Helical" evidence="7">
    <location>
        <begin position="308"/>
        <end position="330"/>
    </location>
</feature>
<keyword evidence="5 7" id="KW-1133">Transmembrane helix</keyword>
<dbReference type="InterPro" id="IPR014047">
    <property type="entry name" value="Chr_Tranpt_l_chain"/>
</dbReference>
<comment type="caution">
    <text evidence="8">The sequence shown here is derived from an EMBL/GenBank/DDBJ whole genome shotgun (WGS) entry which is preliminary data.</text>
</comment>
<evidence type="ECO:0000256" key="2">
    <source>
        <dbReference type="ARBA" id="ARBA00005262"/>
    </source>
</evidence>
<dbReference type="RefSeq" id="WP_107150180.1">
    <property type="nucleotide sequence ID" value="NZ_PYUC01000003.1"/>
</dbReference>